<dbReference type="EMBL" id="GBXM01076043">
    <property type="protein sequence ID" value="JAH32534.1"/>
    <property type="molecule type" value="Transcribed_RNA"/>
</dbReference>
<protein>
    <submittedName>
        <fullName evidence="1">Uncharacterized protein</fullName>
    </submittedName>
</protein>
<organism evidence="1">
    <name type="scientific">Anguilla anguilla</name>
    <name type="common">European freshwater eel</name>
    <name type="synonym">Muraena anguilla</name>
    <dbReference type="NCBI Taxonomy" id="7936"/>
    <lineage>
        <taxon>Eukaryota</taxon>
        <taxon>Metazoa</taxon>
        <taxon>Chordata</taxon>
        <taxon>Craniata</taxon>
        <taxon>Vertebrata</taxon>
        <taxon>Euteleostomi</taxon>
        <taxon>Actinopterygii</taxon>
        <taxon>Neopterygii</taxon>
        <taxon>Teleostei</taxon>
        <taxon>Anguilliformes</taxon>
        <taxon>Anguillidae</taxon>
        <taxon>Anguilla</taxon>
    </lineage>
</organism>
<reference evidence="1" key="1">
    <citation type="submission" date="2014-11" db="EMBL/GenBank/DDBJ databases">
        <authorList>
            <person name="Amaro Gonzalez C."/>
        </authorList>
    </citation>
    <scope>NUCLEOTIDE SEQUENCE</scope>
</reference>
<sequence length="44" mass="5064">MHRIYAKELKDANESPVQCMRSKIGNVAKHAIFQYLKTMIALKS</sequence>
<accession>A0A0E9RTS4</accession>
<proteinExistence type="predicted"/>
<reference evidence="1" key="2">
    <citation type="journal article" date="2015" name="Fish Shellfish Immunol.">
        <title>Early steps in the European eel (Anguilla anguilla)-Vibrio vulnificus interaction in the gills: Role of the RtxA13 toxin.</title>
        <authorList>
            <person name="Callol A."/>
            <person name="Pajuelo D."/>
            <person name="Ebbesson L."/>
            <person name="Teles M."/>
            <person name="MacKenzie S."/>
            <person name="Amaro C."/>
        </authorList>
    </citation>
    <scope>NUCLEOTIDE SEQUENCE</scope>
</reference>
<evidence type="ECO:0000313" key="1">
    <source>
        <dbReference type="EMBL" id="JAH32534.1"/>
    </source>
</evidence>
<name>A0A0E9RTS4_ANGAN</name>
<dbReference type="AlphaFoldDB" id="A0A0E9RTS4"/>